<dbReference type="InterPro" id="IPR010285">
    <property type="entry name" value="DNA_helicase_pif1-like_DEAD"/>
</dbReference>
<dbReference type="InterPro" id="IPR051055">
    <property type="entry name" value="PIF1_helicase"/>
</dbReference>
<dbReference type="Proteomes" id="UP000198287">
    <property type="component" value="Unassembled WGS sequence"/>
</dbReference>
<dbReference type="InterPro" id="IPR027417">
    <property type="entry name" value="P-loop_NTPase"/>
</dbReference>
<dbReference type="GO" id="GO:0005524">
    <property type="term" value="F:ATP binding"/>
    <property type="evidence" value="ECO:0007669"/>
    <property type="project" value="UniProtKB-KW"/>
</dbReference>
<keyword evidence="1" id="KW-0067">ATP-binding</keyword>
<keyword evidence="1 3" id="KW-0347">Helicase</keyword>
<dbReference type="GO" id="GO:0006281">
    <property type="term" value="P:DNA repair"/>
    <property type="evidence" value="ECO:0007669"/>
    <property type="project" value="UniProtKB-KW"/>
</dbReference>
<dbReference type="PANTHER" id="PTHR47642:SF6">
    <property type="entry name" value="ATP-DEPENDENT DNA HELICASE"/>
    <property type="match status" value="1"/>
</dbReference>
<organism evidence="3 4">
    <name type="scientific">Folsomia candida</name>
    <name type="common">Springtail</name>
    <dbReference type="NCBI Taxonomy" id="158441"/>
    <lineage>
        <taxon>Eukaryota</taxon>
        <taxon>Metazoa</taxon>
        <taxon>Ecdysozoa</taxon>
        <taxon>Arthropoda</taxon>
        <taxon>Hexapoda</taxon>
        <taxon>Collembola</taxon>
        <taxon>Entomobryomorpha</taxon>
        <taxon>Isotomoidea</taxon>
        <taxon>Isotomidae</taxon>
        <taxon>Proisotominae</taxon>
        <taxon>Folsomia</taxon>
    </lineage>
</organism>
<evidence type="ECO:0000256" key="1">
    <source>
        <dbReference type="RuleBase" id="RU363044"/>
    </source>
</evidence>
<gene>
    <name evidence="3" type="ORF">Fcan01_16562</name>
</gene>
<proteinExistence type="inferred from homology"/>
<dbReference type="GO" id="GO:0000723">
    <property type="term" value="P:telomere maintenance"/>
    <property type="evidence" value="ECO:0007669"/>
    <property type="project" value="InterPro"/>
</dbReference>
<dbReference type="Gene3D" id="3.40.50.300">
    <property type="entry name" value="P-loop containing nucleotide triphosphate hydrolases"/>
    <property type="match status" value="1"/>
</dbReference>
<comment type="caution">
    <text evidence="3">The sequence shown here is derived from an EMBL/GenBank/DDBJ whole genome shotgun (WGS) entry which is preliminary data.</text>
</comment>
<keyword evidence="1" id="KW-0234">DNA repair</keyword>
<reference evidence="3 4" key="1">
    <citation type="submission" date="2015-12" db="EMBL/GenBank/DDBJ databases">
        <title>The genome of Folsomia candida.</title>
        <authorList>
            <person name="Faddeeva A."/>
            <person name="Derks M.F."/>
            <person name="Anvar Y."/>
            <person name="Smit S."/>
            <person name="Van Straalen N."/>
            <person name="Roelofs D."/>
        </authorList>
    </citation>
    <scope>NUCLEOTIDE SEQUENCE [LARGE SCALE GENOMIC DNA]</scope>
    <source>
        <strain evidence="3 4">VU population</strain>
        <tissue evidence="3">Whole body</tissue>
    </source>
</reference>
<sequence>MDLDTIPIGKRPIDQVNFYAKYKVDRKTYLQCCKLAKKPQATRKVITRILIVPSASQVKAINIVNRNFASSELLIVGEGVTHHSLLNLPISARSFKGLYDLKFVPGKFAAEKLRNLDFLIIDEIYLCALYALQYIDFVLKKIKHCDLEFGGCSIILVGDIGQLDCVADFQFFCIPEKLKDNGLVSIQELYQSFECIVLQENYRADDQDYLRILRNFRHTNRFKRVCEQNVAALATRCIKLATPQEKERFADAPVIFPTNADCESYARDVIRKLQVPVLRLSPVNAPSSENDLLVYEGAKVQIITNISVNAGLTNGRLARIIRPIYFKSTKYPDLIILDVEGWNGQTIFGGLPVKVQLIQKTKQKQFPIRQAIAQTLHKNQGKTLDKLVLNFTSNERFPNYSYTGLSRVRNLQSLLIGDNYLPLGRFGNREDFQRGFEIQAKELRRLGAHHGLQELNKKVLRGSVSLSDSIVPLARECDPHCRSYRCKKDGEKNSLRWSNCEFSTTMWEDYDNHTSIHHCMTCLCMVENLQQHHDCVPNAAQDGGGGATPSSTTSVPLFDSTSGFHSTSCFDSTLM</sequence>
<keyword evidence="4" id="KW-1185">Reference proteome</keyword>
<protein>
    <recommendedName>
        <fullName evidence="1">ATP-dependent DNA helicase</fullName>
        <ecNumber evidence="1">5.6.2.3</ecNumber>
    </recommendedName>
</protein>
<dbReference type="Pfam" id="PF05970">
    <property type="entry name" value="PIF1"/>
    <property type="match status" value="1"/>
</dbReference>
<comment type="cofactor">
    <cofactor evidence="1">
        <name>Mg(2+)</name>
        <dbReference type="ChEBI" id="CHEBI:18420"/>
    </cofactor>
</comment>
<dbReference type="PANTHER" id="PTHR47642">
    <property type="entry name" value="ATP-DEPENDENT DNA HELICASE"/>
    <property type="match status" value="1"/>
</dbReference>
<evidence type="ECO:0000259" key="2">
    <source>
        <dbReference type="Pfam" id="PF05970"/>
    </source>
</evidence>
<evidence type="ECO:0000313" key="3">
    <source>
        <dbReference type="EMBL" id="OXA49009.1"/>
    </source>
</evidence>
<dbReference type="OrthoDB" id="416437at2759"/>
<comment type="catalytic activity">
    <reaction evidence="1">
        <text>ATP + H2O = ADP + phosphate + H(+)</text>
        <dbReference type="Rhea" id="RHEA:13065"/>
        <dbReference type="ChEBI" id="CHEBI:15377"/>
        <dbReference type="ChEBI" id="CHEBI:15378"/>
        <dbReference type="ChEBI" id="CHEBI:30616"/>
        <dbReference type="ChEBI" id="CHEBI:43474"/>
        <dbReference type="ChEBI" id="CHEBI:456216"/>
        <dbReference type="EC" id="5.6.2.3"/>
    </reaction>
</comment>
<name>A0A226DUW5_FOLCA</name>
<dbReference type="GO" id="GO:0016887">
    <property type="term" value="F:ATP hydrolysis activity"/>
    <property type="evidence" value="ECO:0007669"/>
    <property type="project" value="RHEA"/>
</dbReference>
<feature type="domain" description="DNA helicase Pif1-like DEAD-box helicase" evidence="2">
    <location>
        <begin position="69"/>
        <end position="206"/>
    </location>
</feature>
<dbReference type="EC" id="5.6.2.3" evidence="1"/>
<accession>A0A226DUW5</accession>
<evidence type="ECO:0000313" key="4">
    <source>
        <dbReference type="Proteomes" id="UP000198287"/>
    </source>
</evidence>
<keyword evidence="1" id="KW-0547">Nucleotide-binding</keyword>
<comment type="similarity">
    <text evidence="1">Belongs to the helicase family.</text>
</comment>
<keyword evidence="1" id="KW-0233">DNA recombination</keyword>
<dbReference type="AlphaFoldDB" id="A0A226DUW5"/>
<dbReference type="GO" id="GO:0006310">
    <property type="term" value="P:DNA recombination"/>
    <property type="evidence" value="ECO:0007669"/>
    <property type="project" value="UniProtKB-KW"/>
</dbReference>
<dbReference type="GO" id="GO:0043139">
    <property type="term" value="F:5'-3' DNA helicase activity"/>
    <property type="evidence" value="ECO:0007669"/>
    <property type="project" value="UniProtKB-EC"/>
</dbReference>
<keyword evidence="1" id="KW-0378">Hydrolase</keyword>
<dbReference type="EMBL" id="LNIX01000011">
    <property type="protein sequence ID" value="OXA49009.1"/>
    <property type="molecule type" value="Genomic_DNA"/>
</dbReference>
<dbReference type="SUPFAM" id="SSF52540">
    <property type="entry name" value="P-loop containing nucleoside triphosphate hydrolases"/>
    <property type="match status" value="1"/>
</dbReference>
<keyword evidence="1" id="KW-0227">DNA damage</keyword>